<feature type="domain" description="Potassium channel" evidence="11">
    <location>
        <begin position="124"/>
        <end position="194"/>
    </location>
</feature>
<keyword evidence="4 10" id="KW-1133">Transmembrane helix</keyword>
<dbReference type="PANTHER" id="PTHR11003">
    <property type="entry name" value="POTASSIUM CHANNEL, SUBFAMILY K"/>
    <property type="match status" value="1"/>
</dbReference>
<feature type="domain" description="Potassium channel" evidence="11">
    <location>
        <begin position="14"/>
        <end position="85"/>
    </location>
</feature>
<dbReference type="EMBL" id="JBAMIC010000008">
    <property type="protein sequence ID" value="KAK7103210.1"/>
    <property type="molecule type" value="Genomic_DNA"/>
</dbReference>
<dbReference type="PRINTS" id="PR01333">
    <property type="entry name" value="2POREKCHANEL"/>
</dbReference>
<comment type="subcellular location">
    <subcellularLocation>
        <location evidence="1">Membrane</location>
        <topology evidence="1">Multi-pass membrane protein</topology>
    </subcellularLocation>
</comment>
<evidence type="ECO:0000256" key="4">
    <source>
        <dbReference type="ARBA" id="ARBA00022989"/>
    </source>
</evidence>
<keyword evidence="2 8" id="KW-0813">Transport</keyword>
<feature type="transmembrane region" description="Helical" evidence="10">
    <location>
        <begin position="6"/>
        <end position="27"/>
    </location>
</feature>
<keyword evidence="7 8" id="KW-0407">Ion channel</keyword>
<dbReference type="GO" id="GO:0030322">
    <property type="term" value="P:stabilization of membrane potential"/>
    <property type="evidence" value="ECO:0007669"/>
    <property type="project" value="TreeGrafter"/>
</dbReference>
<evidence type="ECO:0000256" key="6">
    <source>
        <dbReference type="ARBA" id="ARBA00023136"/>
    </source>
</evidence>
<keyword evidence="3 8" id="KW-0812">Transmembrane</keyword>
<gene>
    <name evidence="12" type="ORF">V1264_018161</name>
</gene>
<evidence type="ECO:0000256" key="3">
    <source>
        <dbReference type="ARBA" id="ARBA00022692"/>
    </source>
</evidence>
<feature type="transmembrane region" description="Helical" evidence="10">
    <location>
        <begin position="141"/>
        <end position="160"/>
    </location>
</feature>
<organism evidence="12 13">
    <name type="scientific">Littorina saxatilis</name>
    <dbReference type="NCBI Taxonomy" id="31220"/>
    <lineage>
        <taxon>Eukaryota</taxon>
        <taxon>Metazoa</taxon>
        <taxon>Spiralia</taxon>
        <taxon>Lophotrochozoa</taxon>
        <taxon>Mollusca</taxon>
        <taxon>Gastropoda</taxon>
        <taxon>Caenogastropoda</taxon>
        <taxon>Littorinimorpha</taxon>
        <taxon>Littorinoidea</taxon>
        <taxon>Littorinidae</taxon>
        <taxon>Littorina</taxon>
    </lineage>
</organism>
<sequence length="236" mass="25713">MAWKAVVVVSVLCLAYILIGAGIFLALDNYQYMTTYNEAIYLCVTIVTTIGYGHTCPVTTQGRVFCIFYVLLGIPLVVTTLAALCTELRPPLTWLHHATPVVYPPNLKVDKLIKSAVVFGVGTAVMTLIPAIVFAHTEDNWTYLGAVYFCVISLSTIGFGDMIAGAYGGATHTILVSLWLLGGLVFMAMMVSEICATYARFAASNDQTRAQNLEENVMGRSSKDMDNETNALKMQE</sequence>
<dbReference type="SUPFAM" id="SSF81324">
    <property type="entry name" value="Voltage-gated potassium channels"/>
    <property type="match status" value="2"/>
</dbReference>
<comment type="similarity">
    <text evidence="8">Belongs to the two pore domain potassium channel (TC 1.A.1.8) family.</text>
</comment>
<dbReference type="Proteomes" id="UP001374579">
    <property type="component" value="Unassembled WGS sequence"/>
</dbReference>
<dbReference type="GO" id="GO:0022841">
    <property type="term" value="F:potassium ion leak channel activity"/>
    <property type="evidence" value="ECO:0007669"/>
    <property type="project" value="TreeGrafter"/>
</dbReference>
<evidence type="ECO:0000313" key="13">
    <source>
        <dbReference type="Proteomes" id="UP001374579"/>
    </source>
</evidence>
<evidence type="ECO:0000313" key="12">
    <source>
        <dbReference type="EMBL" id="KAK7103210.1"/>
    </source>
</evidence>
<feature type="transmembrane region" description="Helical" evidence="10">
    <location>
        <begin position="116"/>
        <end position="135"/>
    </location>
</feature>
<dbReference type="Pfam" id="PF07885">
    <property type="entry name" value="Ion_trans_2"/>
    <property type="match status" value="2"/>
</dbReference>
<dbReference type="GO" id="GO:0015271">
    <property type="term" value="F:outward rectifier potassium channel activity"/>
    <property type="evidence" value="ECO:0007669"/>
    <property type="project" value="TreeGrafter"/>
</dbReference>
<proteinExistence type="inferred from homology"/>
<keyword evidence="5 8" id="KW-0406">Ion transport</keyword>
<evidence type="ECO:0000256" key="7">
    <source>
        <dbReference type="ARBA" id="ARBA00023303"/>
    </source>
</evidence>
<feature type="transmembrane region" description="Helical" evidence="10">
    <location>
        <begin position="172"/>
        <end position="191"/>
    </location>
</feature>
<dbReference type="Gene3D" id="1.10.287.70">
    <property type="match status" value="2"/>
</dbReference>
<keyword evidence="13" id="KW-1185">Reference proteome</keyword>
<accession>A0AAN9BHA1</accession>
<dbReference type="GO" id="GO:0005886">
    <property type="term" value="C:plasma membrane"/>
    <property type="evidence" value="ECO:0007669"/>
    <property type="project" value="TreeGrafter"/>
</dbReference>
<evidence type="ECO:0000256" key="1">
    <source>
        <dbReference type="ARBA" id="ARBA00004141"/>
    </source>
</evidence>
<evidence type="ECO:0000256" key="9">
    <source>
        <dbReference type="SAM" id="MobiDB-lite"/>
    </source>
</evidence>
<comment type="caution">
    <text evidence="12">The sequence shown here is derived from an EMBL/GenBank/DDBJ whole genome shotgun (WGS) entry which is preliminary data.</text>
</comment>
<keyword evidence="6 10" id="KW-0472">Membrane</keyword>
<protein>
    <recommendedName>
        <fullName evidence="11">Potassium channel domain-containing protein</fullName>
    </recommendedName>
</protein>
<name>A0AAN9BHA1_9CAEN</name>
<feature type="region of interest" description="Disordered" evidence="9">
    <location>
        <begin position="214"/>
        <end position="236"/>
    </location>
</feature>
<dbReference type="InterPro" id="IPR003280">
    <property type="entry name" value="2pore_dom_K_chnl"/>
</dbReference>
<evidence type="ECO:0000256" key="10">
    <source>
        <dbReference type="SAM" id="Phobius"/>
    </source>
</evidence>
<evidence type="ECO:0000256" key="8">
    <source>
        <dbReference type="RuleBase" id="RU003857"/>
    </source>
</evidence>
<reference evidence="12 13" key="1">
    <citation type="submission" date="2024-02" db="EMBL/GenBank/DDBJ databases">
        <title>Chromosome-scale genome assembly of the rough periwinkle Littorina saxatilis.</title>
        <authorList>
            <person name="De Jode A."/>
            <person name="Faria R."/>
            <person name="Formenti G."/>
            <person name="Sims Y."/>
            <person name="Smith T.P."/>
            <person name="Tracey A."/>
            <person name="Wood J.M.D."/>
            <person name="Zagrodzka Z.B."/>
            <person name="Johannesson K."/>
            <person name="Butlin R.K."/>
            <person name="Leder E.H."/>
        </authorList>
    </citation>
    <scope>NUCLEOTIDE SEQUENCE [LARGE SCALE GENOMIC DNA]</scope>
    <source>
        <strain evidence="12">Snail1</strain>
        <tissue evidence="12">Muscle</tissue>
    </source>
</reference>
<evidence type="ECO:0000259" key="11">
    <source>
        <dbReference type="Pfam" id="PF07885"/>
    </source>
</evidence>
<dbReference type="InterPro" id="IPR013099">
    <property type="entry name" value="K_chnl_dom"/>
</dbReference>
<feature type="transmembrane region" description="Helical" evidence="10">
    <location>
        <begin position="67"/>
        <end position="86"/>
    </location>
</feature>
<dbReference type="PANTHER" id="PTHR11003:SF345">
    <property type="entry name" value="TWIK FAMILY OF POTASSIUM CHANNELS PROTEIN 18"/>
    <property type="match status" value="1"/>
</dbReference>
<dbReference type="AlphaFoldDB" id="A0AAN9BHA1"/>
<evidence type="ECO:0000256" key="2">
    <source>
        <dbReference type="ARBA" id="ARBA00022448"/>
    </source>
</evidence>
<evidence type="ECO:0000256" key="5">
    <source>
        <dbReference type="ARBA" id="ARBA00023065"/>
    </source>
</evidence>